<dbReference type="GO" id="GO:0020037">
    <property type="term" value="F:heme binding"/>
    <property type="evidence" value="ECO:0007669"/>
    <property type="project" value="TreeGrafter"/>
</dbReference>
<evidence type="ECO:0000313" key="14">
    <source>
        <dbReference type="EMBL" id="TGD83213.1"/>
    </source>
</evidence>
<evidence type="ECO:0000256" key="3">
    <source>
        <dbReference type="ARBA" id="ARBA00022448"/>
    </source>
</evidence>
<gene>
    <name evidence="14" type="ORF">EU557_05390</name>
</gene>
<dbReference type="InterPro" id="IPR000516">
    <property type="entry name" value="Ni-dep_Hydgase_cyt-B"/>
</dbReference>
<dbReference type="PRINTS" id="PR00161">
    <property type="entry name" value="NIHGNASECYTB"/>
</dbReference>
<dbReference type="GO" id="GO:0022904">
    <property type="term" value="P:respiratory electron transport chain"/>
    <property type="evidence" value="ECO:0007669"/>
    <property type="project" value="InterPro"/>
</dbReference>
<evidence type="ECO:0000256" key="1">
    <source>
        <dbReference type="ARBA" id="ARBA00004651"/>
    </source>
</evidence>
<dbReference type="Gene3D" id="1.20.950.20">
    <property type="entry name" value="Transmembrane di-heme cytochromes, Chain C"/>
    <property type="match status" value="1"/>
</dbReference>
<keyword evidence="8" id="KW-0249">Electron transport</keyword>
<keyword evidence="4" id="KW-1003">Cell membrane</keyword>
<evidence type="ECO:0000256" key="4">
    <source>
        <dbReference type="ARBA" id="ARBA00022475"/>
    </source>
</evidence>
<name>A0A4Z0MTU5_9BACT</name>
<feature type="transmembrane region" description="Helical" evidence="12">
    <location>
        <begin position="184"/>
        <end position="204"/>
    </location>
</feature>
<evidence type="ECO:0000256" key="5">
    <source>
        <dbReference type="ARBA" id="ARBA00022617"/>
    </source>
</evidence>
<evidence type="ECO:0000256" key="2">
    <source>
        <dbReference type="ARBA" id="ARBA00008622"/>
    </source>
</evidence>
<comment type="caution">
    <text evidence="14">The sequence shown here is derived from an EMBL/GenBank/DDBJ whole genome shotgun (WGS) entry which is preliminary data.</text>
</comment>
<keyword evidence="15" id="KW-1185">Reference proteome</keyword>
<keyword evidence="7" id="KW-0479">Metal-binding</keyword>
<dbReference type="GO" id="GO:0005886">
    <property type="term" value="C:plasma membrane"/>
    <property type="evidence" value="ECO:0007669"/>
    <property type="project" value="UniProtKB-SubCell"/>
</dbReference>
<dbReference type="EMBL" id="SRKZ01000001">
    <property type="protein sequence ID" value="TGD83213.1"/>
    <property type="molecule type" value="Genomic_DNA"/>
</dbReference>
<keyword evidence="11 12" id="KW-0472">Membrane</keyword>
<protein>
    <submittedName>
        <fullName evidence="14">Cytochrome b/b6 domain-containing protein</fullName>
    </submittedName>
</protein>
<dbReference type="RefSeq" id="WP_135529364.1">
    <property type="nucleotide sequence ID" value="NZ_SRKZ01000001.1"/>
</dbReference>
<keyword evidence="9 12" id="KW-1133">Transmembrane helix</keyword>
<feature type="transmembrane region" description="Helical" evidence="12">
    <location>
        <begin position="85"/>
        <end position="103"/>
    </location>
</feature>
<dbReference type="AlphaFoldDB" id="A0A4Z0MTU5"/>
<comment type="similarity">
    <text evidence="2">Belongs to the HupC/HyaC/HydC family.</text>
</comment>
<dbReference type="InterPro" id="IPR051542">
    <property type="entry name" value="Hydrogenase_cytochrome"/>
</dbReference>
<organism evidence="14 15">
    <name type="scientific">Hymenobacter wooponensis</name>
    <dbReference type="NCBI Taxonomy" id="1525360"/>
    <lineage>
        <taxon>Bacteria</taxon>
        <taxon>Pseudomonadati</taxon>
        <taxon>Bacteroidota</taxon>
        <taxon>Cytophagia</taxon>
        <taxon>Cytophagales</taxon>
        <taxon>Hymenobacteraceae</taxon>
        <taxon>Hymenobacter</taxon>
    </lineage>
</organism>
<evidence type="ECO:0000259" key="13">
    <source>
        <dbReference type="Pfam" id="PF01292"/>
    </source>
</evidence>
<feature type="transmembrane region" description="Helical" evidence="12">
    <location>
        <begin position="23"/>
        <end position="46"/>
    </location>
</feature>
<proteinExistence type="inferred from homology"/>
<keyword evidence="10" id="KW-0408">Iron</keyword>
<dbReference type="OrthoDB" id="5615941at2"/>
<dbReference type="GO" id="GO:0009055">
    <property type="term" value="F:electron transfer activity"/>
    <property type="evidence" value="ECO:0007669"/>
    <property type="project" value="InterPro"/>
</dbReference>
<evidence type="ECO:0000256" key="11">
    <source>
        <dbReference type="ARBA" id="ARBA00023136"/>
    </source>
</evidence>
<evidence type="ECO:0000256" key="8">
    <source>
        <dbReference type="ARBA" id="ARBA00022982"/>
    </source>
</evidence>
<evidence type="ECO:0000256" key="12">
    <source>
        <dbReference type="SAM" id="Phobius"/>
    </source>
</evidence>
<dbReference type="Proteomes" id="UP000298284">
    <property type="component" value="Unassembled WGS sequence"/>
</dbReference>
<keyword evidence="5" id="KW-0349">Heme</keyword>
<evidence type="ECO:0000256" key="6">
    <source>
        <dbReference type="ARBA" id="ARBA00022692"/>
    </source>
</evidence>
<keyword evidence="3" id="KW-0813">Transport</keyword>
<dbReference type="InterPro" id="IPR011577">
    <property type="entry name" value="Cyt_b561_bac/Ni-Hgenase"/>
</dbReference>
<feature type="domain" description="Cytochrome b561 bacterial/Ni-hydrogenase" evidence="13">
    <location>
        <begin position="18"/>
        <end position="217"/>
    </location>
</feature>
<dbReference type="PANTHER" id="PTHR30485">
    <property type="entry name" value="NI/FE-HYDROGENASE 1 B-TYPE CYTOCHROME SUBUNIT"/>
    <property type="match status" value="1"/>
</dbReference>
<accession>A0A4Z0MTU5</accession>
<sequence>MAPQTQQASPITGLKRNSLGLRLWHWANAAVVSGLLITILFLFVIVKMKTAGPEFQKVLSKEGVTFSREQERGLTRIVSHRIWDWHIGLGVALTALLVLRVAVEMVQKGAQRFGVKLRVARQIFRQRGSDLQDARHSLLVKYSYLAFYLMLVVMVVTGLVLIYADDVEFLHRLEHTVKEVHNFTMYLVIAFTVGHLVGVVYAEVTKNRGIVSDMIHGGGPAENV</sequence>
<evidence type="ECO:0000256" key="9">
    <source>
        <dbReference type="ARBA" id="ARBA00022989"/>
    </source>
</evidence>
<keyword evidence="6 12" id="KW-0812">Transmembrane</keyword>
<dbReference type="SUPFAM" id="SSF81342">
    <property type="entry name" value="Transmembrane di-heme cytochromes"/>
    <property type="match status" value="1"/>
</dbReference>
<evidence type="ECO:0000256" key="7">
    <source>
        <dbReference type="ARBA" id="ARBA00022723"/>
    </source>
</evidence>
<feature type="transmembrane region" description="Helical" evidence="12">
    <location>
        <begin position="145"/>
        <end position="164"/>
    </location>
</feature>
<dbReference type="InterPro" id="IPR016174">
    <property type="entry name" value="Di-haem_cyt_TM"/>
</dbReference>
<dbReference type="PANTHER" id="PTHR30485:SF2">
    <property type="entry name" value="BLL0597 PROTEIN"/>
    <property type="match status" value="1"/>
</dbReference>
<evidence type="ECO:0000313" key="15">
    <source>
        <dbReference type="Proteomes" id="UP000298284"/>
    </source>
</evidence>
<dbReference type="Pfam" id="PF01292">
    <property type="entry name" value="Ni_hydr_CYTB"/>
    <property type="match status" value="1"/>
</dbReference>
<dbReference type="GO" id="GO:0005506">
    <property type="term" value="F:iron ion binding"/>
    <property type="evidence" value="ECO:0007669"/>
    <property type="project" value="InterPro"/>
</dbReference>
<reference evidence="14 15" key="1">
    <citation type="submission" date="2019-04" db="EMBL/GenBank/DDBJ databases">
        <authorList>
            <person name="Feng G."/>
            <person name="Zhang J."/>
            <person name="Zhu H."/>
        </authorList>
    </citation>
    <scope>NUCLEOTIDE SEQUENCE [LARGE SCALE GENOMIC DNA]</scope>
    <source>
        <strain evidence="14 15">JCM 19491</strain>
    </source>
</reference>
<comment type="subcellular location">
    <subcellularLocation>
        <location evidence="1">Cell membrane</location>
        <topology evidence="1">Multi-pass membrane protein</topology>
    </subcellularLocation>
</comment>
<evidence type="ECO:0000256" key="10">
    <source>
        <dbReference type="ARBA" id="ARBA00023004"/>
    </source>
</evidence>